<feature type="domain" description="GH15-like" evidence="1">
    <location>
        <begin position="4"/>
        <end position="73"/>
    </location>
</feature>
<reference evidence="2 3" key="1">
    <citation type="submission" date="2018-07" db="EMBL/GenBank/DDBJ databases">
        <title>Genomic Encyclopedia of Type Strains, Phase IV (KMG-IV): sequencing the most valuable type-strain genomes for metagenomic binning, comparative biology and taxonomic classification.</title>
        <authorList>
            <person name="Goeker M."/>
        </authorList>
    </citation>
    <scope>NUCLEOTIDE SEQUENCE [LARGE SCALE GENOMIC DNA]</scope>
    <source>
        <strain evidence="2 3">DSM 14364</strain>
    </source>
</reference>
<dbReference type="InterPro" id="IPR012341">
    <property type="entry name" value="6hp_glycosidase-like_sf"/>
</dbReference>
<dbReference type="EMBL" id="QQBB01000015">
    <property type="protein sequence ID" value="RDI52412.1"/>
    <property type="molecule type" value="Genomic_DNA"/>
</dbReference>
<comment type="caution">
    <text evidence="2">The sequence shown here is derived from an EMBL/GenBank/DDBJ whole genome shotgun (WGS) entry which is preliminary data.</text>
</comment>
<dbReference type="AlphaFoldDB" id="A0A370H7Q4"/>
<dbReference type="InterPro" id="IPR011613">
    <property type="entry name" value="GH15-like"/>
</dbReference>
<gene>
    <name evidence="2" type="ORF">DES45_11537</name>
</gene>
<dbReference type="Proteomes" id="UP000254925">
    <property type="component" value="Unassembled WGS sequence"/>
</dbReference>
<sequence>MPPGEGTFLVCSFWLAENYSLQGRHDEARDLFERLLALRNDVGLLAEEYDPAARTFLGNFPQALPHLALVNTAHRLSCEPRSSRASLNP</sequence>
<dbReference type="Pfam" id="PF00723">
    <property type="entry name" value="Glyco_hydro_15"/>
    <property type="match status" value="1"/>
</dbReference>
<accession>A0A370H7Q4</accession>
<organism evidence="2 3">
    <name type="scientific">Microvirga subterranea</name>
    <dbReference type="NCBI Taxonomy" id="186651"/>
    <lineage>
        <taxon>Bacteria</taxon>
        <taxon>Pseudomonadati</taxon>
        <taxon>Pseudomonadota</taxon>
        <taxon>Alphaproteobacteria</taxon>
        <taxon>Hyphomicrobiales</taxon>
        <taxon>Methylobacteriaceae</taxon>
        <taxon>Microvirga</taxon>
    </lineage>
</organism>
<dbReference type="InterPro" id="IPR008928">
    <property type="entry name" value="6-hairpin_glycosidase_sf"/>
</dbReference>
<dbReference type="GO" id="GO:0042802">
    <property type="term" value="F:identical protein binding"/>
    <property type="evidence" value="ECO:0007669"/>
    <property type="project" value="InterPro"/>
</dbReference>
<keyword evidence="3" id="KW-1185">Reference proteome</keyword>
<evidence type="ECO:0000313" key="2">
    <source>
        <dbReference type="EMBL" id="RDI52412.1"/>
    </source>
</evidence>
<evidence type="ECO:0000259" key="1">
    <source>
        <dbReference type="Pfam" id="PF00723"/>
    </source>
</evidence>
<dbReference type="Gene3D" id="1.50.10.10">
    <property type="match status" value="1"/>
</dbReference>
<proteinExistence type="predicted"/>
<name>A0A370H7Q4_9HYPH</name>
<evidence type="ECO:0000313" key="3">
    <source>
        <dbReference type="Proteomes" id="UP000254925"/>
    </source>
</evidence>
<dbReference type="GO" id="GO:0005975">
    <property type="term" value="P:carbohydrate metabolic process"/>
    <property type="evidence" value="ECO:0007669"/>
    <property type="project" value="InterPro"/>
</dbReference>
<dbReference type="SUPFAM" id="SSF48208">
    <property type="entry name" value="Six-hairpin glycosidases"/>
    <property type="match status" value="1"/>
</dbReference>
<protein>
    <submittedName>
        <fullName evidence="2">Tetratricopeptide repeat protein</fullName>
    </submittedName>
</protein>